<keyword evidence="1" id="KW-0472">Membrane</keyword>
<proteinExistence type="predicted"/>
<keyword evidence="1" id="KW-0812">Transmembrane</keyword>
<keyword evidence="3" id="KW-1185">Reference proteome</keyword>
<feature type="transmembrane region" description="Helical" evidence="1">
    <location>
        <begin position="29"/>
        <end position="52"/>
    </location>
</feature>
<evidence type="ECO:0000313" key="2">
    <source>
        <dbReference type="EMBL" id="RDW15432.1"/>
    </source>
</evidence>
<dbReference type="Proteomes" id="UP000256520">
    <property type="component" value="Unassembled WGS sequence"/>
</dbReference>
<feature type="transmembrane region" description="Helical" evidence="1">
    <location>
        <begin position="107"/>
        <end position="128"/>
    </location>
</feature>
<name>A0A3D8PIG6_9BACI</name>
<feature type="transmembrane region" description="Helical" evidence="1">
    <location>
        <begin position="58"/>
        <end position="76"/>
    </location>
</feature>
<dbReference type="Pfam" id="PF11750">
    <property type="entry name" value="DUF3307"/>
    <property type="match status" value="1"/>
</dbReference>
<feature type="transmembrane region" description="Helical" evidence="1">
    <location>
        <begin position="148"/>
        <end position="167"/>
    </location>
</feature>
<evidence type="ECO:0000256" key="1">
    <source>
        <dbReference type="SAM" id="Phobius"/>
    </source>
</evidence>
<dbReference type="AlphaFoldDB" id="A0A3D8PIG6"/>
<feature type="transmembrane region" description="Helical" evidence="1">
    <location>
        <begin position="268"/>
        <end position="290"/>
    </location>
</feature>
<gene>
    <name evidence="2" type="ORF">CWR45_16740</name>
</gene>
<comment type="caution">
    <text evidence="2">The sequence shown here is derived from an EMBL/GenBank/DDBJ whole genome shotgun (WGS) entry which is preliminary data.</text>
</comment>
<reference evidence="3" key="1">
    <citation type="submission" date="2017-11" db="EMBL/GenBank/DDBJ databases">
        <authorList>
            <person name="Zhu W."/>
        </authorList>
    </citation>
    <scope>NUCLEOTIDE SEQUENCE [LARGE SCALE GENOMIC DNA]</scope>
    <source>
        <strain evidence="3">CAU 1051</strain>
    </source>
</reference>
<sequence>MALLSIILAHFIADFYLQKDRMANNKEKYLRLHMMHHAVCLLVALLFIWGRNYQSQGFFQYVLFPLIIILTTHYFIDLSKINMGKSQRVRDLLGSYYDLKLFISDQILHLLVLMITCHLFFNLPFHFVFDNIIASFQSGVTLSFTDKFLFLAIIIIAATSISGHIIAKTLGNPSINITTFEGKLTFKSDSLDDRSGKLTELNRGVSEEYHYLLLNNRYNRGRTIGYIERLLVLILTYYSAYPAIAFIITAKSIARFKQMEDRDFAEYFLLGTLLSMLFGIALGLVMRIVLGG</sequence>
<protein>
    <recommendedName>
        <fullName evidence="4">DUF3307 domain-containing protein</fullName>
    </recommendedName>
</protein>
<keyword evidence="1" id="KW-1133">Transmembrane helix</keyword>
<accession>A0A3D8PIG6</accession>
<dbReference type="EMBL" id="PIOD01000025">
    <property type="protein sequence ID" value="RDW15432.1"/>
    <property type="molecule type" value="Genomic_DNA"/>
</dbReference>
<evidence type="ECO:0000313" key="3">
    <source>
        <dbReference type="Proteomes" id="UP000256520"/>
    </source>
</evidence>
<dbReference type="RefSeq" id="WP_115750995.1">
    <property type="nucleotide sequence ID" value="NZ_PIOD01000025.1"/>
</dbReference>
<organism evidence="2 3">
    <name type="scientific">Oceanobacillus chungangensis</name>
    <dbReference type="NCBI Taxonomy" id="1229152"/>
    <lineage>
        <taxon>Bacteria</taxon>
        <taxon>Bacillati</taxon>
        <taxon>Bacillota</taxon>
        <taxon>Bacilli</taxon>
        <taxon>Bacillales</taxon>
        <taxon>Bacillaceae</taxon>
        <taxon>Oceanobacillus</taxon>
    </lineage>
</organism>
<feature type="transmembrane region" description="Helical" evidence="1">
    <location>
        <begin position="230"/>
        <end position="248"/>
    </location>
</feature>
<dbReference type="InterPro" id="IPR021737">
    <property type="entry name" value="Phage_phiKZ_Orf197"/>
</dbReference>
<evidence type="ECO:0008006" key="4">
    <source>
        <dbReference type="Google" id="ProtNLM"/>
    </source>
</evidence>
<dbReference type="OrthoDB" id="5122730at2"/>